<organism evidence="2 3">
    <name type="scientific">Thermococcus gammatolerans (strain DSM 15229 / JCM 11827 / EJ3)</name>
    <dbReference type="NCBI Taxonomy" id="593117"/>
    <lineage>
        <taxon>Archaea</taxon>
        <taxon>Methanobacteriati</taxon>
        <taxon>Methanobacteriota</taxon>
        <taxon>Thermococci</taxon>
        <taxon>Thermococcales</taxon>
        <taxon>Thermococcaceae</taxon>
        <taxon>Thermococcus</taxon>
    </lineage>
</organism>
<dbReference type="AlphaFoldDB" id="C5A4K0"/>
<protein>
    <recommendedName>
        <fullName evidence="4">PepSY domain-containing protein</fullName>
    </recommendedName>
</protein>
<name>C5A4K0_THEGJ</name>
<evidence type="ECO:0000313" key="3">
    <source>
        <dbReference type="Proteomes" id="UP000001488"/>
    </source>
</evidence>
<keyword evidence="1" id="KW-0812">Transmembrane</keyword>
<dbReference type="EMBL" id="CP001398">
    <property type="protein sequence ID" value="ACS33162.1"/>
    <property type="molecule type" value="Genomic_DNA"/>
</dbReference>
<keyword evidence="1" id="KW-0472">Membrane</keyword>
<dbReference type="GeneID" id="7988874"/>
<evidence type="ECO:0000313" key="2">
    <source>
        <dbReference type="EMBL" id="ACS33162.1"/>
    </source>
</evidence>
<evidence type="ECO:0000256" key="1">
    <source>
        <dbReference type="SAM" id="Phobius"/>
    </source>
</evidence>
<sequence>MMPTYRSSPSFSRVVVRLFAVVTLIFLLYYGYSTFNETDPLKERLYELGYPEKGYIVEDGKILWSDGHLTVIQGDYIENYPITAEQAYNIVLQYLASYNAKLKKYDYKLEPKKSSLTEKEKDGQLYWVFELKLKAGRDSMFAGFAWVNRKTGTVDIRGILG</sequence>
<dbReference type="STRING" id="593117.TGAM_0660"/>
<proteinExistence type="predicted"/>
<dbReference type="eggNOG" id="arCOG05105">
    <property type="taxonomic scope" value="Archaea"/>
</dbReference>
<reference evidence="2 3" key="1">
    <citation type="journal article" date="2007" name="Genome Biol.">
        <title>Genome analysis and genome-wide proteomics of Thermococcus gammatolerans, the most radioresistant organism known amongst the Archaea.</title>
        <authorList>
            <person name="Zivanovic Y."/>
            <person name="Armengaud J."/>
            <person name="Lagorce A."/>
            <person name="Leplat C."/>
            <person name="Guerin P."/>
            <person name="Dutertre M."/>
            <person name="Anthouard V."/>
            <person name="Forterre P."/>
            <person name="Wincker P."/>
            <person name="Confalonieri F."/>
        </authorList>
    </citation>
    <scope>NUCLEOTIDE SEQUENCE [LARGE SCALE GENOMIC DNA]</scope>
    <source>
        <strain evidence="3">DSM 15229 / JCM 11827 / EJ3</strain>
    </source>
</reference>
<keyword evidence="3" id="KW-1185">Reference proteome</keyword>
<evidence type="ECO:0008006" key="4">
    <source>
        <dbReference type="Google" id="ProtNLM"/>
    </source>
</evidence>
<keyword evidence="1" id="KW-1133">Transmembrane helix</keyword>
<dbReference type="KEGG" id="tga:TGAM_0660"/>
<dbReference type="HOGENOM" id="CLU_130794_0_0_2"/>
<accession>C5A4K0</accession>
<dbReference type="PaxDb" id="593117-TGAM_0660"/>
<gene>
    <name evidence="2" type="ordered locus">TGAM_0660</name>
</gene>
<dbReference type="RefSeq" id="WP_015858280.1">
    <property type="nucleotide sequence ID" value="NC_012804.1"/>
</dbReference>
<feature type="transmembrane region" description="Helical" evidence="1">
    <location>
        <begin position="14"/>
        <end position="32"/>
    </location>
</feature>
<dbReference type="PATRIC" id="fig|593117.10.peg.659"/>
<dbReference type="Proteomes" id="UP000001488">
    <property type="component" value="Chromosome"/>
</dbReference>